<feature type="transmembrane region" description="Helical" evidence="9">
    <location>
        <begin position="103"/>
        <end position="124"/>
    </location>
</feature>
<feature type="transmembrane region" description="Helical" evidence="9">
    <location>
        <begin position="166"/>
        <end position="189"/>
    </location>
</feature>
<evidence type="ECO:0000256" key="7">
    <source>
        <dbReference type="ARBA" id="ARBA00022989"/>
    </source>
</evidence>
<gene>
    <name evidence="11" type="primary">setA</name>
    <name evidence="11" type="ORF">Phou_064290</name>
</gene>
<dbReference type="SUPFAM" id="SSF103473">
    <property type="entry name" value="MFS general substrate transporter"/>
    <property type="match status" value="1"/>
</dbReference>
<dbReference type="Gene3D" id="1.20.1250.20">
    <property type="entry name" value="MFS general substrate transporter like domains"/>
    <property type="match status" value="2"/>
</dbReference>
<keyword evidence="8 9" id="KW-0472">Membrane</keyword>
<evidence type="ECO:0000256" key="6">
    <source>
        <dbReference type="ARBA" id="ARBA00022692"/>
    </source>
</evidence>
<organism evidence="11 12">
    <name type="scientific">Phytohabitans houttuyneae</name>
    <dbReference type="NCBI Taxonomy" id="1076126"/>
    <lineage>
        <taxon>Bacteria</taxon>
        <taxon>Bacillati</taxon>
        <taxon>Actinomycetota</taxon>
        <taxon>Actinomycetes</taxon>
        <taxon>Micromonosporales</taxon>
        <taxon>Micromonosporaceae</taxon>
    </lineage>
</organism>
<evidence type="ECO:0000259" key="10">
    <source>
        <dbReference type="PROSITE" id="PS50850"/>
    </source>
</evidence>
<feature type="transmembrane region" description="Helical" evidence="9">
    <location>
        <begin position="136"/>
        <end position="154"/>
    </location>
</feature>
<evidence type="ECO:0000256" key="3">
    <source>
        <dbReference type="ARBA" id="ARBA00022448"/>
    </source>
</evidence>
<feature type="transmembrane region" description="Helical" evidence="9">
    <location>
        <begin position="220"/>
        <end position="241"/>
    </location>
</feature>
<feature type="transmembrane region" description="Helical" evidence="9">
    <location>
        <begin position="281"/>
        <end position="297"/>
    </location>
</feature>
<comment type="subcellular location">
    <subcellularLocation>
        <location evidence="1">Cell membrane</location>
        <topology evidence="1">Multi-pass membrane protein</topology>
    </subcellularLocation>
</comment>
<feature type="transmembrane region" description="Helical" evidence="9">
    <location>
        <begin position="79"/>
        <end position="97"/>
    </location>
</feature>
<reference evidence="11 12" key="1">
    <citation type="submission" date="2020-03" db="EMBL/GenBank/DDBJ databases">
        <title>Whole genome shotgun sequence of Phytohabitans houttuyneae NBRC 108639.</title>
        <authorList>
            <person name="Komaki H."/>
            <person name="Tamura T."/>
        </authorList>
    </citation>
    <scope>NUCLEOTIDE SEQUENCE [LARGE SCALE GENOMIC DNA]</scope>
    <source>
        <strain evidence="11 12">NBRC 108639</strain>
    </source>
</reference>
<evidence type="ECO:0000256" key="1">
    <source>
        <dbReference type="ARBA" id="ARBA00004651"/>
    </source>
</evidence>
<name>A0A6V8KJB8_9ACTN</name>
<evidence type="ECO:0000256" key="8">
    <source>
        <dbReference type="ARBA" id="ARBA00023136"/>
    </source>
</evidence>
<comment type="similarity">
    <text evidence="2">Belongs to the major facilitator superfamily. Set transporter family.</text>
</comment>
<feature type="transmembrane region" description="Helical" evidence="9">
    <location>
        <begin position="253"/>
        <end position="274"/>
    </location>
</feature>
<feature type="transmembrane region" description="Helical" evidence="9">
    <location>
        <begin position="339"/>
        <end position="360"/>
    </location>
</feature>
<feature type="domain" description="Major facilitator superfamily (MFS) profile" evidence="10">
    <location>
        <begin position="11"/>
        <end position="392"/>
    </location>
</feature>
<evidence type="ECO:0000256" key="4">
    <source>
        <dbReference type="ARBA" id="ARBA00022475"/>
    </source>
</evidence>
<keyword evidence="3" id="KW-0813">Transport</keyword>
<protein>
    <submittedName>
        <fullName evidence="11">Sugar efflux transporter SetB</fullName>
    </submittedName>
</protein>
<proteinExistence type="inferred from homology"/>
<dbReference type="Pfam" id="PF07690">
    <property type="entry name" value="MFS_1"/>
    <property type="match status" value="2"/>
</dbReference>
<feature type="transmembrane region" description="Helical" evidence="9">
    <location>
        <begin position="303"/>
        <end position="327"/>
    </location>
</feature>
<keyword evidence="5" id="KW-0762">Sugar transport</keyword>
<feature type="transmembrane region" description="Helical" evidence="9">
    <location>
        <begin position="366"/>
        <end position="386"/>
    </location>
</feature>
<comment type="caution">
    <text evidence="11">The sequence shown here is derived from an EMBL/GenBank/DDBJ whole genome shotgun (WGS) entry which is preliminary data.</text>
</comment>
<dbReference type="PANTHER" id="PTHR23535:SF2">
    <property type="entry name" value="SUGAR EFFLUX TRANSPORTER A-RELATED"/>
    <property type="match status" value="1"/>
</dbReference>
<evidence type="ECO:0000256" key="9">
    <source>
        <dbReference type="SAM" id="Phobius"/>
    </source>
</evidence>
<feature type="transmembrane region" description="Helical" evidence="9">
    <location>
        <begin position="50"/>
        <end position="67"/>
    </location>
</feature>
<accession>A0A6V8KJB8</accession>
<dbReference type="CDD" id="cd17471">
    <property type="entry name" value="MFS_Set"/>
    <property type="match status" value="1"/>
</dbReference>
<evidence type="ECO:0000313" key="12">
    <source>
        <dbReference type="Proteomes" id="UP000482800"/>
    </source>
</evidence>
<dbReference type="EMBL" id="BLPF01000002">
    <property type="protein sequence ID" value="GFJ82249.1"/>
    <property type="molecule type" value="Genomic_DNA"/>
</dbReference>
<sequence length="403" mass="41457">MVPRSRRGGRALLPLGLLFFAIGVSGAVVEPFRALFLSTAVRASPVQLTVFLIVAPLSGVVAATLVGRLSDRRAIRRELLVATSVAGLVGMGLTAFVRDYWALLALTATATALAGALFPQALAYARQHLTRGGASAAMGISTLRTVFSASWVAGPPLAAILLRAGGFASIFVAAAAMYVVAALIAVLLLHKVDAPLSTAGPAPDLAGTPSASRSTLLRTAAAFTLLQCPMTLCVQALPLYIDADLGGDATDAGLILGLCAALEIPLMLSLGVLASRIRIRVLVLAGAGCGVAYYAFATITPSVWALGGAQILNAAFIAAVAGLGISYMQDMLPEQPGRVTTLFINSFPVGAMLAGPLFGLSQRFGYRYAFLIASALCLAGLLVLLATDPRGRSRLSSPRPSSP</sequence>
<keyword evidence="6 9" id="KW-0812">Transmembrane</keyword>
<dbReference type="InterPro" id="IPR011701">
    <property type="entry name" value="MFS"/>
</dbReference>
<keyword evidence="12" id="KW-1185">Reference proteome</keyword>
<dbReference type="InterPro" id="IPR036259">
    <property type="entry name" value="MFS_trans_sf"/>
</dbReference>
<dbReference type="AlphaFoldDB" id="A0A6V8KJB8"/>
<evidence type="ECO:0000256" key="2">
    <source>
        <dbReference type="ARBA" id="ARBA00006523"/>
    </source>
</evidence>
<dbReference type="GO" id="GO:0005886">
    <property type="term" value="C:plasma membrane"/>
    <property type="evidence" value="ECO:0007669"/>
    <property type="project" value="UniProtKB-SubCell"/>
</dbReference>
<dbReference type="PROSITE" id="PS50850">
    <property type="entry name" value="MFS"/>
    <property type="match status" value="1"/>
</dbReference>
<dbReference type="GO" id="GO:0022857">
    <property type="term" value="F:transmembrane transporter activity"/>
    <property type="evidence" value="ECO:0007669"/>
    <property type="project" value="InterPro"/>
</dbReference>
<keyword evidence="4" id="KW-1003">Cell membrane</keyword>
<evidence type="ECO:0000256" key="5">
    <source>
        <dbReference type="ARBA" id="ARBA00022597"/>
    </source>
</evidence>
<dbReference type="InterPro" id="IPR020846">
    <property type="entry name" value="MFS_dom"/>
</dbReference>
<keyword evidence="7 9" id="KW-1133">Transmembrane helix</keyword>
<dbReference type="PANTHER" id="PTHR23535">
    <property type="entry name" value="SUGAR EFFLUX TRANSPORTER A-RELATED"/>
    <property type="match status" value="1"/>
</dbReference>
<dbReference type="Proteomes" id="UP000482800">
    <property type="component" value="Unassembled WGS sequence"/>
</dbReference>
<evidence type="ECO:0000313" key="11">
    <source>
        <dbReference type="EMBL" id="GFJ82249.1"/>
    </source>
</evidence>
<reference evidence="11 12" key="2">
    <citation type="submission" date="2020-03" db="EMBL/GenBank/DDBJ databases">
        <authorList>
            <person name="Ichikawa N."/>
            <person name="Kimura A."/>
            <person name="Kitahashi Y."/>
            <person name="Uohara A."/>
        </authorList>
    </citation>
    <scope>NUCLEOTIDE SEQUENCE [LARGE SCALE GENOMIC DNA]</scope>
    <source>
        <strain evidence="11 12">NBRC 108639</strain>
    </source>
</reference>